<accession>A0A544TWJ3</accession>
<dbReference type="AlphaFoldDB" id="A0A544TWJ3"/>
<keyword evidence="2" id="KW-1185">Reference proteome</keyword>
<dbReference type="OrthoDB" id="2972626at2"/>
<dbReference type="EMBL" id="VDGI01000001">
    <property type="protein sequence ID" value="TQR21825.1"/>
    <property type="molecule type" value="Genomic_DNA"/>
</dbReference>
<evidence type="ECO:0000313" key="1">
    <source>
        <dbReference type="EMBL" id="TQR21825.1"/>
    </source>
</evidence>
<protein>
    <submittedName>
        <fullName evidence="1">Uncharacterized protein</fullName>
    </submittedName>
</protein>
<evidence type="ECO:0000313" key="2">
    <source>
        <dbReference type="Proteomes" id="UP000316626"/>
    </source>
</evidence>
<dbReference type="RefSeq" id="WP_142640951.1">
    <property type="nucleotide sequence ID" value="NZ_VDGI01000001.1"/>
</dbReference>
<gene>
    <name evidence="1" type="ORF">FG384_02455</name>
</gene>
<comment type="caution">
    <text evidence="1">The sequence shown here is derived from an EMBL/GenBank/DDBJ whole genome shotgun (WGS) entry which is preliminary data.</text>
</comment>
<dbReference type="Proteomes" id="UP000316626">
    <property type="component" value="Unassembled WGS sequence"/>
</dbReference>
<organism evidence="1 2">
    <name type="scientific">Psychrobacillus vulpis</name>
    <dbReference type="NCBI Taxonomy" id="2325572"/>
    <lineage>
        <taxon>Bacteria</taxon>
        <taxon>Bacillati</taxon>
        <taxon>Bacillota</taxon>
        <taxon>Bacilli</taxon>
        <taxon>Bacillales</taxon>
        <taxon>Bacillaceae</taxon>
        <taxon>Psychrobacillus</taxon>
    </lineage>
</organism>
<name>A0A544TWJ3_9BACI</name>
<proteinExistence type="predicted"/>
<reference evidence="1 2" key="1">
    <citation type="submission" date="2019-06" db="EMBL/GenBank/DDBJ databases">
        <title>Psychrobacillus vulpis sp. nov., a new species isolated from feces of a red fox that inhabits in The Tablas de Daimiel Natural Park, Albacete, Spain.</title>
        <authorList>
            <person name="Rodriguez M."/>
            <person name="Reina J.C."/>
            <person name="Bejar V."/>
            <person name="Llamas I."/>
        </authorList>
    </citation>
    <scope>NUCLEOTIDE SEQUENCE [LARGE SCALE GENOMIC DNA]</scope>
    <source>
        <strain evidence="1 2">Z8</strain>
    </source>
</reference>
<sequence length="89" mass="10520">MRQELFKKEDYRNALREHVSILDCLEGARNCLQEGEFEKTLLFIKDINKSLDVLLKLAEKQKHEKEMKELLNRLVLAGIDVMVVKRHVQ</sequence>